<feature type="compositionally biased region" description="Basic residues" evidence="4">
    <location>
        <begin position="11"/>
        <end position="20"/>
    </location>
</feature>
<dbReference type="InterPro" id="IPR001537">
    <property type="entry name" value="SpoU_MeTrfase"/>
</dbReference>
<feature type="region of interest" description="Disordered" evidence="4">
    <location>
        <begin position="1"/>
        <end position="33"/>
    </location>
</feature>
<evidence type="ECO:0000256" key="3">
    <source>
        <dbReference type="ARBA" id="ARBA00022679"/>
    </source>
</evidence>
<gene>
    <name evidence="6" type="primary">rlmB</name>
    <name evidence="6" type="ORF">NRE15_08965</name>
</gene>
<evidence type="ECO:0000256" key="4">
    <source>
        <dbReference type="SAM" id="MobiDB-lite"/>
    </source>
</evidence>
<sequence>MSQKPNQREKFKGKKTGKAHNRPEAAKKNEDESTNNEFFYGKHAVLSILEEKKPVNKLFLQVGVSGNHISDILDLVKQQGIVYQEVPKSKLDDMTNGANHQGVVVSMSPIPYADLEDGFALATSRGEDPFFIILDGIEDPHNLGSIIRTADATGVHGIIIPKRRAVGLTAVVAKTSAGAIERVPIIRVTNLSQTMDQLKDRGIWIFATTMDGQDMRQWSSKGPIALIIGNEGQGVSANVIAKSDGTVTIPMVGKIQSLNASVAAAVVMYEVARSRIPLPSKN</sequence>
<keyword evidence="3" id="KW-0808">Transferase</keyword>
<dbReference type="SMART" id="SM00967">
    <property type="entry name" value="SpoU_sub_bind"/>
    <property type="match status" value="1"/>
</dbReference>
<evidence type="ECO:0000313" key="6">
    <source>
        <dbReference type="EMBL" id="UUX33040.1"/>
    </source>
</evidence>
<accession>A0ABY5P357</accession>
<dbReference type="SUPFAM" id="SSF55315">
    <property type="entry name" value="L30e-like"/>
    <property type="match status" value="1"/>
</dbReference>
<dbReference type="CDD" id="cd18103">
    <property type="entry name" value="SpoU-like_RlmB"/>
    <property type="match status" value="1"/>
</dbReference>
<dbReference type="InterPro" id="IPR004441">
    <property type="entry name" value="rRNA_MeTrfase_TrmH"/>
</dbReference>
<dbReference type="PANTHER" id="PTHR46429:SF1">
    <property type="entry name" value="23S RRNA (GUANOSINE-2'-O-)-METHYLTRANSFERASE RLMB"/>
    <property type="match status" value="1"/>
</dbReference>
<dbReference type="PANTHER" id="PTHR46429">
    <property type="entry name" value="23S RRNA (GUANOSINE-2'-O-)-METHYLTRANSFERASE RLMB"/>
    <property type="match status" value="1"/>
</dbReference>
<feature type="compositionally biased region" description="Basic and acidic residues" evidence="4">
    <location>
        <begin position="21"/>
        <end position="31"/>
    </location>
</feature>
<keyword evidence="2" id="KW-0489">Methyltransferase</keyword>
<reference evidence="6 7" key="1">
    <citation type="submission" date="2022-08" db="EMBL/GenBank/DDBJ databases">
        <title>Aerococcaceae sp. nov isolated from spoiled eye mask.</title>
        <authorList>
            <person name="Zhou G."/>
            <person name="Xie X.-B."/>
            <person name="Shi Q.-S."/>
            <person name="Wang Y.-S."/>
            <person name="Wen X."/>
            <person name="Peng H."/>
            <person name="Yang X.-J."/>
            <person name="Tao H.-B."/>
            <person name="Huang X.-M."/>
        </authorList>
    </citation>
    <scope>NUCLEOTIDE SEQUENCE [LARGE SCALE GENOMIC DNA]</scope>
    <source>
        <strain evidence="7">DM20194951</strain>
    </source>
</reference>
<dbReference type="InterPro" id="IPR029028">
    <property type="entry name" value="Alpha/beta_knot_MTases"/>
</dbReference>
<protein>
    <submittedName>
        <fullName evidence="6">23S rRNA (Guanosine(2251)-2'-O)-methyltransferase RlmB</fullName>
    </submittedName>
</protein>
<dbReference type="InterPro" id="IPR013123">
    <property type="entry name" value="SpoU_subst-bd"/>
</dbReference>
<feature type="domain" description="RNA 2-O ribose methyltransferase substrate binding" evidence="5">
    <location>
        <begin position="38"/>
        <end position="113"/>
    </location>
</feature>
<comment type="similarity">
    <text evidence="1">Belongs to the class IV-like SAM-binding methyltransferase superfamily. RNA methyltransferase TrmH family.</text>
</comment>
<dbReference type="Proteomes" id="UP001315967">
    <property type="component" value="Chromosome"/>
</dbReference>
<dbReference type="Gene3D" id="3.40.1280.10">
    <property type="match status" value="1"/>
</dbReference>
<dbReference type="RefSeq" id="WP_313792540.1">
    <property type="nucleotide sequence ID" value="NZ_CP102453.1"/>
</dbReference>
<evidence type="ECO:0000256" key="1">
    <source>
        <dbReference type="ARBA" id="ARBA00007228"/>
    </source>
</evidence>
<feature type="compositionally biased region" description="Basic and acidic residues" evidence="4">
    <location>
        <begin position="1"/>
        <end position="10"/>
    </location>
</feature>
<dbReference type="SUPFAM" id="SSF75217">
    <property type="entry name" value="alpha/beta knot"/>
    <property type="match status" value="1"/>
</dbReference>
<organism evidence="6 7">
    <name type="scientific">Fundicoccus culcitae</name>
    <dbReference type="NCBI Taxonomy" id="2969821"/>
    <lineage>
        <taxon>Bacteria</taxon>
        <taxon>Bacillati</taxon>
        <taxon>Bacillota</taxon>
        <taxon>Bacilli</taxon>
        <taxon>Lactobacillales</taxon>
        <taxon>Aerococcaceae</taxon>
        <taxon>Fundicoccus</taxon>
    </lineage>
</organism>
<dbReference type="NCBIfam" id="TIGR00186">
    <property type="entry name" value="rRNA_methyl_3"/>
    <property type="match status" value="1"/>
</dbReference>
<dbReference type="EMBL" id="CP102453">
    <property type="protein sequence ID" value="UUX33040.1"/>
    <property type="molecule type" value="Genomic_DNA"/>
</dbReference>
<evidence type="ECO:0000259" key="5">
    <source>
        <dbReference type="SMART" id="SM00967"/>
    </source>
</evidence>
<keyword evidence="7" id="KW-1185">Reference proteome</keyword>
<evidence type="ECO:0000256" key="2">
    <source>
        <dbReference type="ARBA" id="ARBA00022603"/>
    </source>
</evidence>
<dbReference type="InterPro" id="IPR029026">
    <property type="entry name" value="tRNA_m1G_MTases_N"/>
</dbReference>
<evidence type="ECO:0000313" key="7">
    <source>
        <dbReference type="Proteomes" id="UP001315967"/>
    </source>
</evidence>
<dbReference type="InterPro" id="IPR029064">
    <property type="entry name" value="Ribosomal_eL30-like_sf"/>
</dbReference>
<dbReference type="Gene3D" id="3.30.1330.30">
    <property type="match status" value="1"/>
</dbReference>
<proteinExistence type="inferred from homology"/>
<dbReference type="Pfam" id="PF00588">
    <property type="entry name" value="SpoU_methylase"/>
    <property type="match status" value="1"/>
</dbReference>
<name>A0ABY5P357_9LACT</name>
<dbReference type="Pfam" id="PF08032">
    <property type="entry name" value="SpoU_sub_bind"/>
    <property type="match status" value="1"/>
</dbReference>